<dbReference type="GO" id="GO:0008675">
    <property type="term" value="F:2-dehydro-3-deoxy-phosphogluconate aldolase activity"/>
    <property type="evidence" value="ECO:0007669"/>
    <property type="project" value="UniProtKB-EC"/>
</dbReference>
<dbReference type="Proteomes" id="UP000741013">
    <property type="component" value="Unassembled WGS sequence"/>
</dbReference>
<organism evidence="9 10">
    <name type="scientific">Amycolatopsis magusensis</name>
    <dbReference type="NCBI Taxonomy" id="882444"/>
    <lineage>
        <taxon>Bacteria</taxon>
        <taxon>Bacillati</taxon>
        <taxon>Actinomycetota</taxon>
        <taxon>Actinomycetes</taxon>
        <taxon>Pseudonocardiales</taxon>
        <taxon>Pseudonocardiaceae</taxon>
        <taxon>Amycolatopsis</taxon>
    </lineage>
</organism>
<evidence type="ECO:0000256" key="7">
    <source>
        <dbReference type="ARBA" id="ARBA00023270"/>
    </source>
</evidence>
<dbReference type="SUPFAM" id="SSF51569">
    <property type="entry name" value="Aldolase"/>
    <property type="match status" value="1"/>
</dbReference>
<dbReference type="PANTHER" id="PTHR30246">
    <property type="entry name" value="2-KETO-3-DEOXY-6-PHOSPHOGLUCONATE ALDOLASE"/>
    <property type="match status" value="1"/>
</dbReference>
<comment type="caution">
    <text evidence="9">The sequence shown here is derived from an EMBL/GenBank/DDBJ whole genome shotgun (WGS) entry which is preliminary data.</text>
</comment>
<dbReference type="EC" id="4.1.2.14" evidence="5"/>
<keyword evidence="7" id="KW-0704">Schiff base</keyword>
<dbReference type="PANTHER" id="PTHR30246:SF1">
    <property type="entry name" value="2-DEHYDRO-3-DEOXY-6-PHOSPHOGALACTONATE ALDOLASE-RELATED"/>
    <property type="match status" value="1"/>
</dbReference>
<dbReference type="Pfam" id="PF01081">
    <property type="entry name" value="Aldolase"/>
    <property type="match status" value="1"/>
</dbReference>
<evidence type="ECO:0000256" key="6">
    <source>
        <dbReference type="ARBA" id="ARBA00023239"/>
    </source>
</evidence>
<comment type="pathway">
    <text evidence="2">Carbohydrate acid metabolism; 2-dehydro-3-deoxy-D-gluconate degradation; D-glyceraldehyde 3-phosphate and pyruvate from 2-dehydro-3-deoxy-D-gluconate: step 2/2.</text>
</comment>
<evidence type="ECO:0000256" key="4">
    <source>
        <dbReference type="ARBA" id="ARBA00011233"/>
    </source>
</evidence>
<evidence type="ECO:0000313" key="10">
    <source>
        <dbReference type="Proteomes" id="UP000741013"/>
    </source>
</evidence>
<name>A0ABS4Q401_9PSEU</name>
<dbReference type="EMBL" id="JAGGMS010000001">
    <property type="protein sequence ID" value="MBP2185531.1"/>
    <property type="molecule type" value="Genomic_DNA"/>
</dbReference>
<comment type="subunit">
    <text evidence="4">Homotrimer.</text>
</comment>
<evidence type="ECO:0000256" key="5">
    <source>
        <dbReference type="ARBA" id="ARBA00013063"/>
    </source>
</evidence>
<dbReference type="GO" id="GO:0106009">
    <property type="term" value="F:(4S)-4-hydroxy-2-oxoglutarate aldolase activity"/>
    <property type="evidence" value="ECO:0007669"/>
    <property type="project" value="UniProtKB-EC"/>
</dbReference>
<sequence>MLDRCPVVPVVVLDDPAHAVPLGEALLAGGIDVVEITLRTAAGLEGLRALGKLEGMLVGAGTVLVPDQVDEVVEAGAGFVVSPGFSARVVDRAAERDVPVLPGVSGATDLMAVVEHGLSEVKLFPAGPLGGPAVVKALASPFSGMRFMPSGGITPDTMGDYLALPPVPAVSGSWMVERTLLAEQRWAEVTARAANAVARARRWREASGRRTGSRT</sequence>
<dbReference type="InterPro" id="IPR031337">
    <property type="entry name" value="KDPG/KHG_AS_1"/>
</dbReference>
<keyword evidence="8" id="KW-0119">Carbohydrate metabolism</keyword>
<accession>A0ABS4Q401</accession>
<reference evidence="9 10" key="1">
    <citation type="submission" date="2021-03" db="EMBL/GenBank/DDBJ databases">
        <title>Sequencing the genomes of 1000 actinobacteria strains.</title>
        <authorList>
            <person name="Klenk H.-P."/>
        </authorList>
    </citation>
    <scope>NUCLEOTIDE SEQUENCE [LARGE SCALE GENOMIC DNA]</scope>
    <source>
        <strain evidence="9 10">DSM 45510</strain>
    </source>
</reference>
<dbReference type="PROSITE" id="PS00160">
    <property type="entry name" value="ALDOLASE_KDPG_KHG_2"/>
    <property type="match status" value="1"/>
</dbReference>
<evidence type="ECO:0000256" key="3">
    <source>
        <dbReference type="ARBA" id="ARBA00006906"/>
    </source>
</evidence>
<evidence type="ECO:0000313" key="9">
    <source>
        <dbReference type="EMBL" id="MBP2185531.1"/>
    </source>
</evidence>
<dbReference type="NCBIfam" id="TIGR01182">
    <property type="entry name" value="eda"/>
    <property type="match status" value="1"/>
</dbReference>
<dbReference type="InterPro" id="IPR031338">
    <property type="entry name" value="KDPG/KHG_AS_2"/>
</dbReference>
<protein>
    <recommendedName>
        <fullName evidence="5">2-dehydro-3-deoxy-phosphogluconate aldolase</fullName>
        <ecNumber evidence="5">4.1.2.14</ecNumber>
    </recommendedName>
</protein>
<proteinExistence type="inferred from homology"/>
<dbReference type="InterPro" id="IPR000887">
    <property type="entry name" value="Aldlse_KDPG_KHG"/>
</dbReference>
<gene>
    <name evidence="9" type="ORF">JOM49_007057</name>
</gene>
<evidence type="ECO:0000256" key="1">
    <source>
        <dbReference type="ARBA" id="ARBA00000654"/>
    </source>
</evidence>
<dbReference type="Gene3D" id="3.20.20.70">
    <property type="entry name" value="Aldolase class I"/>
    <property type="match status" value="1"/>
</dbReference>
<comment type="similarity">
    <text evidence="3">Belongs to the KHG/KDPG aldolase family.</text>
</comment>
<dbReference type="RefSeq" id="WP_308158974.1">
    <property type="nucleotide sequence ID" value="NZ_JAGGMS010000001.1"/>
</dbReference>
<dbReference type="PROSITE" id="PS00159">
    <property type="entry name" value="ALDOLASE_KDPG_KHG_1"/>
    <property type="match status" value="1"/>
</dbReference>
<evidence type="ECO:0000256" key="2">
    <source>
        <dbReference type="ARBA" id="ARBA00004736"/>
    </source>
</evidence>
<comment type="catalytic activity">
    <reaction evidence="1">
        <text>2-dehydro-3-deoxy-6-phospho-D-gluconate = D-glyceraldehyde 3-phosphate + pyruvate</text>
        <dbReference type="Rhea" id="RHEA:17089"/>
        <dbReference type="ChEBI" id="CHEBI:15361"/>
        <dbReference type="ChEBI" id="CHEBI:57569"/>
        <dbReference type="ChEBI" id="CHEBI:59776"/>
        <dbReference type="EC" id="4.1.2.14"/>
    </reaction>
</comment>
<dbReference type="InterPro" id="IPR013785">
    <property type="entry name" value="Aldolase_TIM"/>
</dbReference>
<evidence type="ECO:0000256" key="8">
    <source>
        <dbReference type="ARBA" id="ARBA00023277"/>
    </source>
</evidence>
<dbReference type="CDD" id="cd00452">
    <property type="entry name" value="KDPG_aldolase"/>
    <property type="match status" value="1"/>
</dbReference>
<keyword evidence="6 9" id="KW-0456">Lyase</keyword>
<keyword evidence="10" id="KW-1185">Reference proteome</keyword>